<evidence type="ECO:0000313" key="2">
    <source>
        <dbReference type="Proteomes" id="UP000462055"/>
    </source>
</evidence>
<gene>
    <name evidence="1" type="ORF">F8568_040420</name>
</gene>
<protein>
    <submittedName>
        <fullName evidence="1">Uncharacterized protein</fullName>
    </submittedName>
</protein>
<keyword evidence="2" id="KW-1185">Reference proteome</keyword>
<reference evidence="1" key="1">
    <citation type="submission" date="2019-12" db="EMBL/GenBank/DDBJ databases">
        <title>Actinomadura physcomitrii sp. nov., a novel actinomycete isolated from moss [Physcomitrium sphaericum (Ludw) Fuernr].</title>
        <authorList>
            <person name="Zhuang X."/>
        </authorList>
    </citation>
    <scope>NUCLEOTIDE SEQUENCE [LARGE SCALE GENOMIC DNA]</scope>
    <source>
        <strain evidence="1">LD22</strain>
    </source>
</reference>
<dbReference type="Proteomes" id="UP000462055">
    <property type="component" value="Unassembled WGS sequence"/>
</dbReference>
<organism evidence="1 2">
    <name type="scientific">Actinomadura physcomitrii</name>
    <dbReference type="NCBI Taxonomy" id="2650748"/>
    <lineage>
        <taxon>Bacteria</taxon>
        <taxon>Bacillati</taxon>
        <taxon>Actinomycetota</taxon>
        <taxon>Actinomycetes</taxon>
        <taxon>Streptosporangiales</taxon>
        <taxon>Thermomonosporaceae</taxon>
        <taxon>Actinomadura</taxon>
    </lineage>
</organism>
<accession>A0A6I4MT43</accession>
<name>A0A6I4MT43_9ACTN</name>
<dbReference type="EMBL" id="WBMS02000052">
    <property type="protein sequence ID" value="MWA06511.1"/>
    <property type="molecule type" value="Genomic_DNA"/>
</dbReference>
<dbReference type="AlphaFoldDB" id="A0A6I4MT43"/>
<evidence type="ECO:0000313" key="1">
    <source>
        <dbReference type="EMBL" id="MWA06511.1"/>
    </source>
</evidence>
<sequence>MTAQEWKFQVLVALAGDLHRLLRCTVTVVFKSWGDPVVLLPVRGGHHVTIMACREGPQGYFTWGRTRRVEVSPSAAWSIAEAVAR</sequence>
<comment type="caution">
    <text evidence="1">The sequence shown here is derived from an EMBL/GenBank/DDBJ whole genome shotgun (WGS) entry which is preliminary data.</text>
</comment>
<dbReference type="RefSeq" id="WP_151599096.1">
    <property type="nucleotide sequence ID" value="NZ_WBMS02000052.1"/>
</dbReference>
<proteinExistence type="predicted"/>